<feature type="transmembrane region" description="Helical" evidence="1">
    <location>
        <begin position="16"/>
        <end position="35"/>
    </location>
</feature>
<evidence type="ECO:0000313" key="2">
    <source>
        <dbReference type="EMBL" id="QRE02552.1"/>
    </source>
</evidence>
<evidence type="ECO:0000256" key="1">
    <source>
        <dbReference type="SAM" id="Phobius"/>
    </source>
</evidence>
<protein>
    <submittedName>
        <fullName evidence="2">Uncharacterized protein</fullName>
    </submittedName>
</protein>
<organism evidence="2">
    <name type="scientific">Otarine gammaherpesvirus 4</name>
    <dbReference type="NCBI Taxonomy" id="2801541"/>
    <lineage>
        <taxon>Viruses</taxon>
        <taxon>Duplodnaviria</taxon>
        <taxon>Heunggongvirae</taxon>
        <taxon>Peploviricota</taxon>
        <taxon>Herviviricetes</taxon>
        <taxon>Herpesvirales</taxon>
        <taxon>Orthoherpesviridae</taxon>
        <taxon>Gammaherpesvirinae</taxon>
    </lineage>
</organism>
<keyword evidence="1" id="KW-1133">Transmembrane helix</keyword>
<proteinExistence type="predicted"/>
<keyword evidence="1" id="KW-0472">Membrane</keyword>
<keyword evidence="1" id="KW-0812">Transmembrane</keyword>
<dbReference type="EMBL" id="MN545487">
    <property type="protein sequence ID" value="QRE02552.1"/>
    <property type="molecule type" value="Genomic_DNA"/>
</dbReference>
<accession>A0A889IW96</accession>
<sequence length="95" mass="10861">MWRVYLSSSRSLGECTFLPLVLYPLLCLFVFSLSLREITKHDLSKAVYVADDNSHTVKMMTTKLSSSMRQNGREVKVLASGSNGHYPRGFEFHSW</sequence>
<reference evidence="2" key="1">
    <citation type="submission" date="2019-10" db="EMBL/GenBank/DDBJ databases">
        <title>Otarine herpesvirus 4 in Northern fur seal genital swab.</title>
        <authorList>
            <person name="Deming A.C."/>
            <person name="Wellehan J.F.X."/>
            <person name="Gulland F.M.D."/>
        </authorList>
    </citation>
    <scope>NUCLEOTIDE SEQUENCE</scope>
    <source>
        <strain evidence="2">Cu11-001</strain>
    </source>
</reference>
<name>A0A889IW96_9GAMA</name>
<gene>
    <name evidence="2" type="primary">Ot18</name>
</gene>